<organism evidence="1 2">
    <name type="scientific">Lichtheimia corymbifera JMRC:FSU:9682</name>
    <dbReference type="NCBI Taxonomy" id="1263082"/>
    <lineage>
        <taxon>Eukaryota</taxon>
        <taxon>Fungi</taxon>
        <taxon>Fungi incertae sedis</taxon>
        <taxon>Mucoromycota</taxon>
        <taxon>Mucoromycotina</taxon>
        <taxon>Mucoromycetes</taxon>
        <taxon>Mucorales</taxon>
        <taxon>Lichtheimiaceae</taxon>
        <taxon>Lichtheimia</taxon>
    </lineage>
</organism>
<dbReference type="EMBL" id="CBTN010000113">
    <property type="protein sequence ID" value="CDH60883.1"/>
    <property type="molecule type" value="Genomic_DNA"/>
</dbReference>
<proteinExistence type="predicted"/>
<dbReference type="Proteomes" id="UP000027586">
    <property type="component" value="Unassembled WGS sequence"/>
</dbReference>
<accession>A0A068SEV3</accession>
<evidence type="ECO:0000313" key="2">
    <source>
        <dbReference type="Proteomes" id="UP000027586"/>
    </source>
</evidence>
<dbReference type="OrthoDB" id="2280872at2759"/>
<keyword evidence="2" id="KW-1185">Reference proteome</keyword>
<dbReference type="AlphaFoldDB" id="A0A068SEV3"/>
<evidence type="ECO:0000313" key="1">
    <source>
        <dbReference type="EMBL" id="CDH60883.1"/>
    </source>
</evidence>
<protein>
    <submittedName>
        <fullName evidence="1">Uncharacterized protein</fullName>
    </submittedName>
</protein>
<name>A0A068SEV3_9FUNG</name>
<reference evidence="1" key="1">
    <citation type="submission" date="2013-08" db="EMBL/GenBank/DDBJ databases">
        <title>Gene expansion shapes genome architecture in the human pathogen Lichtheimia corymbifera: an evolutionary genomics analysis in the ancient terrestrial Mucorales (Mucoromycotina).</title>
        <authorList>
            <person name="Schwartze V.U."/>
            <person name="Winter S."/>
            <person name="Shelest E."/>
            <person name="Marcet-Houben M."/>
            <person name="Horn F."/>
            <person name="Wehner S."/>
            <person name="Hoffmann K."/>
            <person name="Riege K."/>
            <person name="Sammeth M."/>
            <person name="Nowrousian M."/>
            <person name="Valiante V."/>
            <person name="Linde J."/>
            <person name="Jacobsen I.D."/>
            <person name="Marz M."/>
            <person name="Brakhage A.A."/>
            <person name="Gabaldon T."/>
            <person name="Bocker S."/>
            <person name="Voigt K."/>
        </authorList>
    </citation>
    <scope>NUCLEOTIDE SEQUENCE [LARGE SCALE GENOMIC DNA]</scope>
    <source>
        <strain evidence="1">FSU 9682</strain>
    </source>
</reference>
<comment type="caution">
    <text evidence="1">The sequence shown here is derived from an EMBL/GenBank/DDBJ whole genome shotgun (WGS) entry which is preliminary data.</text>
</comment>
<gene>
    <name evidence="1" type="ORF">LCOR_11659.1</name>
</gene>
<dbReference type="VEuPathDB" id="FungiDB:LCOR_11659.1"/>
<sequence length="253" mass="29077">MEESAGFDSSNMKWSDAVGPMGVSRDQVVLEWLKQPGNYERFIHAGGVAKRLGKAKETKHEVAKLVCTLLQNAGFEDMKAHPVAIKLSMMLKRFKQAHGLSAVGASRKRILRVCPHYYELVDHIKDVDCGEDREQDMELICKVQRSNIINGERRRVTTMADHGNNFTAQEAQSTRTTTMHVPNNSHSEVLESFHHRQLYQMMNQLLKQQQQIMEQQSRRDRLQELELHVSLIQRMTEAGFTKEEIGEHLAKLR</sequence>